<accession>A0A1S8AAH8</accession>
<dbReference type="InterPro" id="IPR015797">
    <property type="entry name" value="NUDIX_hydrolase-like_dom_sf"/>
</dbReference>
<dbReference type="GO" id="GO:0016301">
    <property type="term" value="F:kinase activity"/>
    <property type="evidence" value="ECO:0007669"/>
    <property type="project" value="UniProtKB-KW"/>
</dbReference>
<dbReference type="AlphaFoldDB" id="A0A1S8AAH8"/>
<reference evidence="1" key="1">
    <citation type="submission" date="2016-03" db="EMBL/GenBank/DDBJ databases">
        <title>Draft genome sequence of Rosellinia necatrix.</title>
        <authorList>
            <person name="Kanematsu S."/>
        </authorList>
    </citation>
    <scope>NUCLEOTIDE SEQUENCE [LARGE SCALE GENOMIC DNA]</scope>
    <source>
        <strain evidence="1">W97</strain>
    </source>
</reference>
<gene>
    <name evidence="1" type="ORF">SAMD00023353_5900350</name>
</gene>
<dbReference type="OMA" id="FECIIHE"/>
<dbReference type="Proteomes" id="UP000054516">
    <property type="component" value="Unassembled WGS sequence"/>
</dbReference>
<evidence type="ECO:0000313" key="2">
    <source>
        <dbReference type="Proteomes" id="UP000054516"/>
    </source>
</evidence>
<dbReference type="Gene3D" id="3.90.79.10">
    <property type="entry name" value="Nucleoside Triphosphate Pyrophosphohydrolase"/>
    <property type="match status" value="1"/>
</dbReference>
<keyword evidence="1" id="KW-0808">Transferase</keyword>
<evidence type="ECO:0000313" key="1">
    <source>
        <dbReference type="EMBL" id="GAW26962.1"/>
    </source>
</evidence>
<dbReference type="STRING" id="77044.A0A1S8AAH8"/>
<dbReference type="SUPFAM" id="SSF55811">
    <property type="entry name" value="Nudix"/>
    <property type="match status" value="1"/>
</dbReference>
<dbReference type="EMBL" id="DF977504">
    <property type="protein sequence ID" value="GAW26962.1"/>
    <property type="molecule type" value="Genomic_DNA"/>
</dbReference>
<sequence>MIREANEEASIPYDLSRRELKACSTISYYLVFDADLTPASCPHIFYTYELELPEDCVPKPNDGEVELFVSMSQEEVWQALFEDDFKPIVAVQWLAHFYRHGIMTPENEKNFVEIIARLHREHDLFVAEEL</sequence>
<keyword evidence="2" id="KW-1185">Reference proteome</keyword>
<dbReference type="OrthoDB" id="10261522at2759"/>
<name>A0A1S8AAH8_ROSNE</name>
<protein>
    <submittedName>
        <fullName evidence="1">Putative thiamin pyrophosphokinase-related protein</fullName>
    </submittedName>
</protein>
<proteinExistence type="predicted"/>
<keyword evidence="1" id="KW-0418">Kinase</keyword>
<organism evidence="1">
    <name type="scientific">Rosellinia necatrix</name>
    <name type="common">White root-rot fungus</name>
    <dbReference type="NCBI Taxonomy" id="77044"/>
    <lineage>
        <taxon>Eukaryota</taxon>
        <taxon>Fungi</taxon>
        <taxon>Dikarya</taxon>
        <taxon>Ascomycota</taxon>
        <taxon>Pezizomycotina</taxon>
        <taxon>Sordariomycetes</taxon>
        <taxon>Xylariomycetidae</taxon>
        <taxon>Xylariales</taxon>
        <taxon>Xylariaceae</taxon>
        <taxon>Rosellinia</taxon>
    </lineage>
</organism>